<evidence type="ECO:0000313" key="1">
    <source>
        <dbReference type="EMBL" id="MBW0497507.1"/>
    </source>
</evidence>
<gene>
    <name evidence="1" type="ORF">O181_037222</name>
</gene>
<dbReference type="Proteomes" id="UP000765509">
    <property type="component" value="Unassembled WGS sequence"/>
</dbReference>
<name>A0A9Q3DC91_9BASI</name>
<evidence type="ECO:0000313" key="2">
    <source>
        <dbReference type="Proteomes" id="UP000765509"/>
    </source>
</evidence>
<proteinExistence type="predicted"/>
<comment type="caution">
    <text evidence="1">The sequence shown here is derived from an EMBL/GenBank/DDBJ whole genome shotgun (WGS) entry which is preliminary data.</text>
</comment>
<dbReference type="AlphaFoldDB" id="A0A9Q3DC91"/>
<dbReference type="EMBL" id="AVOT02014223">
    <property type="protein sequence ID" value="MBW0497507.1"/>
    <property type="molecule type" value="Genomic_DNA"/>
</dbReference>
<accession>A0A9Q3DC91</accession>
<sequence length="111" mass="12126">MSGKGGRPRGIHAGMRRMCELEKSGVGVLGKDGLLYNGEAELITAAAAPDKVSTSRHVRKMKAQSQLMLQLRREIPMRGRATKGFWLSISIDLIVRLSQIPFVALNSHSIA</sequence>
<keyword evidence="2" id="KW-1185">Reference proteome</keyword>
<protein>
    <submittedName>
        <fullName evidence="1">Uncharacterized protein</fullName>
    </submittedName>
</protein>
<organism evidence="1 2">
    <name type="scientific">Austropuccinia psidii MF-1</name>
    <dbReference type="NCBI Taxonomy" id="1389203"/>
    <lineage>
        <taxon>Eukaryota</taxon>
        <taxon>Fungi</taxon>
        <taxon>Dikarya</taxon>
        <taxon>Basidiomycota</taxon>
        <taxon>Pucciniomycotina</taxon>
        <taxon>Pucciniomycetes</taxon>
        <taxon>Pucciniales</taxon>
        <taxon>Sphaerophragmiaceae</taxon>
        <taxon>Austropuccinia</taxon>
    </lineage>
</organism>
<reference evidence="1" key="1">
    <citation type="submission" date="2021-03" db="EMBL/GenBank/DDBJ databases">
        <title>Draft genome sequence of rust myrtle Austropuccinia psidii MF-1, a brazilian biotype.</title>
        <authorList>
            <person name="Quecine M.C."/>
            <person name="Pachon D.M.R."/>
            <person name="Bonatelli M.L."/>
            <person name="Correr F.H."/>
            <person name="Franceschini L.M."/>
            <person name="Leite T.F."/>
            <person name="Margarido G.R.A."/>
            <person name="Almeida C.A."/>
            <person name="Ferrarezi J.A."/>
            <person name="Labate C.A."/>
        </authorList>
    </citation>
    <scope>NUCLEOTIDE SEQUENCE</scope>
    <source>
        <strain evidence="1">MF-1</strain>
    </source>
</reference>